<evidence type="ECO:0000259" key="4">
    <source>
        <dbReference type="PROSITE" id="PS50111"/>
    </source>
</evidence>
<dbReference type="Proteomes" id="UP000618943">
    <property type="component" value="Unassembled WGS sequence"/>
</dbReference>
<dbReference type="PRINTS" id="PR00260">
    <property type="entry name" value="CHEMTRNSDUCR"/>
</dbReference>
<dbReference type="RefSeq" id="WP_200748599.1">
    <property type="nucleotide sequence ID" value="NZ_JAEOAH010000007.1"/>
</dbReference>
<proteinExistence type="inferred from homology"/>
<dbReference type="PROSITE" id="PS50111">
    <property type="entry name" value="CHEMOTAXIS_TRANSDUC_2"/>
    <property type="match status" value="1"/>
</dbReference>
<evidence type="ECO:0000256" key="2">
    <source>
        <dbReference type="ARBA" id="ARBA00029447"/>
    </source>
</evidence>
<name>A0ABS1H5U5_9BACL</name>
<evidence type="ECO:0000313" key="6">
    <source>
        <dbReference type="Proteomes" id="UP000618943"/>
    </source>
</evidence>
<keyword evidence="6" id="KW-1185">Reference proteome</keyword>
<dbReference type="InterPro" id="IPR004090">
    <property type="entry name" value="Chemotax_Me-accpt_rcpt"/>
</dbReference>
<dbReference type="Pfam" id="PF00015">
    <property type="entry name" value="MCPsignal"/>
    <property type="match status" value="1"/>
</dbReference>
<dbReference type="EMBL" id="JAEOAH010000007">
    <property type="protein sequence ID" value="MBK3494788.1"/>
    <property type="molecule type" value="Genomic_DNA"/>
</dbReference>
<dbReference type="PANTHER" id="PTHR32089:SF112">
    <property type="entry name" value="LYSOZYME-LIKE PROTEIN-RELATED"/>
    <property type="match status" value="1"/>
</dbReference>
<dbReference type="SMART" id="SM00283">
    <property type="entry name" value="MA"/>
    <property type="match status" value="1"/>
</dbReference>
<protein>
    <recommendedName>
        <fullName evidence="4">Methyl-accepting transducer domain-containing protein</fullName>
    </recommendedName>
</protein>
<evidence type="ECO:0000256" key="1">
    <source>
        <dbReference type="ARBA" id="ARBA00023224"/>
    </source>
</evidence>
<comment type="similarity">
    <text evidence="2">Belongs to the methyl-accepting chemotaxis (MCP) protein family.</text>
</comment>
<dbReference type="InterPro" id="IPR004089">
    <property type="entry name" value="MCPsignal_dom"/>
</dbReference>
<comment type="caution">
    <text evidence="5">The sequence shown here is derived from an EMBL/GenBank/DDBJ whole genome shotgun (WGS) entry which is preliminary data.</text>
</comment>
<organism evidence="5 6">
    <name type="scientific">Viridibacillus soli</name>
    <dbReference type="NCBI Taxonomy" id="2798301"/>
    <lineage>
        <taxon>Bacteria</taxon>
        <taxon>Bacillati</taxon>
        <taxon>Bacillota</taxon>
        <taxon>Bacilli</taxon>
        <taxon>Bacillales</taxon>
        <taxon>Caryophanaceae</taxon>
        <taxon>Viridibacillus</taxon>
    </lineage>
</organism>
<keyword evidence="1 3" id="KW-0807">Transducer</keyword>
<reference evidence="5 6" key="1">
    <citation type="submission" date="2020-12" db="EMBL/GenBank/DDBJ databases">
        <title>YIM B01967 draft genome.</title>
        <authorList>
            <person name="Yan X."/>
        </authorList>
    </citation>
    <scope>NUCLEOTIDE SEQUENCE [LARGE SCALE GENOMIC DNA]</scope>
    <source>
        <strain evidence="5 6">YIM B01967</strain>
    </source>
</reference>
<evidence type="ECO:0000256" key="3">
    <source>
        <dbReference type="PROSITE-ProRule" id="PRU00284"/>
    </source>
</evidence>
<feature type="domain" description="Methyl-accepting transducer" evidence="4">
    <location>
        <begin position="45"/>
        <end position="292"/>
    </location>
</feature>
<evidence type="ECO:0000313" key="5">
    <source>
        <dbReference type="EMBL" id="MBK3494788.1"/>
    </source>
</evidence>
<dbReference type="SUPFAM" id="SSF58104">
    <property type="entry name" value="Methyl-accepting chemotaxis protein (MCP) signaling domain"/>
    <property type="match status" value="1"/>
</dbReference>
<dbReference type="PANTHER" id="PTHR32089">
    <property type="entry name" value="METHYL-ACCEPTING CHEMOTAXIS PROTEIN MCPB"/>
    <property type="match status" value="1"/>
</dbReference>
<sequence>MLKKFFKQNDMQSNIIIEEIKSLTTAEKASMIDGLLDLIALLKVSNEKNAKGDSVFIERITEVKGTLEGERESLIASSENIQRIINEAEYIHSITSTVEEQGKNNIQLVTEGNENMDKLDAQMNYVKQVFTNFEKSITEVQQETNEIITITKIIEGIADQTNLLALNASIEAARAGEHGQGFAVVAAEVRKLAEQSKKALVDINKKVDEIVDKVSFLSADIAGKSKEINHTQAMTRYTSEFFEKIAASEKELFTSMLGIKLATDKTMAEIITFRQELEANIRSSEQSTKRIDELYTFSQDKFFISTDMTSYISQMNYLVEAFKNDKL</sequence>
<gene>
    <name evidence="5" type="ORF">JFL43_07935</name>
</gene>
<accession>A0ABS1H5U5</accession>
<dbReference type="Gene3D" id="1.10.287.950">
    <property type="entry name" value="Methyl-accepting chemotaxis protein"/>
    <property type="match status" value="1"/>
</dbReference>